<proteinExistence type="inferred from homology"/>
<evidence type="ECO:0000256" key="1">
    <source>
        <dbReference type="ARBA" id="ARBA00008061"/>
    </source>
</evidence>
<sequence length="576" mass="65602">MASRWWERAVFYQVYPRSFADGNGDGIGDLPGIIGKLDYLQWLGVDALWLSPHYPSPQIDAGYDITDFTAVEPAYGTMADFDRLLEAIHARGMRLILDLVLNHTSDQHPWFLESRSNRENPKRDWYVWHDGDGEGPPNNWQSEFGGSAWEHNALTGQWYYHEFLKEQPDLNWRNPEVKAAMFDVARFWLDKGVDGFRLDAIGTLYEDPALTPQTSRYSAIDVLRHNWLPKETRDDLHYMDIVRDLLRYQHEQPEVFALMRDFRALIDTYDDRFLVGETSDVRFLGNGRDALHGIFNFDDVALPELTPGALRKIRSAWQTSVPDGGAFCTTLNNHDQSRIATHFAAGEHSLQPCRIALAVTLLLGGIPFLYYGEEIGMRDYAIQSLGELHDSVGRIYRDLRLQEGIGDAQILMELGTFSRDRCRTPMQWDRSPNAGFAPAGVRPWLPVHDNYLEGVNVADQTADPDALLPFYRELLHLRRTHPALQTGSLLDLDPSNEALLVFMRTSGEQRCLVILSFASEPLQCHLGCRGRILFPDIQKQTWIAPGPYDLPPLGILIVAIEENLHDSDRLPLFAMV</sequence>
<dbReference type="RefSeq" id="WP_345972211.1">
    <property type="nucleotide sequence ID" value="NZ_CP147920.1"/>
</dbReference>
<keyword evidence="4" id="KW-1185">Reference proteome</keyword>
<dbReference type="Pfam" id="PF00128">
    <property type="entry name" value="Alpha-amylase"/>
    <property type="match status" value="1"/>
</dbReference>
<dbReference type="InterPro" id="IPR006047">
    <property type="entry name" value="GH13_cat_dom"/>
</dbReference>
<evidence type="ECO:0000313" key="4">
    <source>
        <dbReference type="Proteomes" id="UP001447842"/>
    </source>
</evidence>
<comment type="similarity">
    <text evidence="1">Belongs to the glycosyl hydrolase 13 family.</text>
</comment>
<dbReference type="SUPFAM" id="SSF51445">
    <property type="entry name" value="(Trans)glycosidases"/>
    <property type="match status" value="1"/>
</dbReference>
<evidence type="ECO:0000259" key="2">
    <source>
        <dbReference type="SMART" id="SM00642"/>
    </source>
</evidence>
<protein>
    <submittedName>
        <fullName evidence="3">Alpha-glucosidase</fullName>
    </submittedName>
</protein>
<dbReference type="Proteomes" id="UP001447842">
    <property type="component" value="Chromosome"/>
</dbReference>
<dbReference type="PANTHER" id="PTHR10357:SF179">
    <property type="entry name" value="NEUTRAL AND BASIC AMINO ACID TRANSPORT PROTEIN RBAT"/>
    <property type="match status" value="1"/>
</dbReference>
<dbReference type="InterPro" id="IPR045857">
    <property type="entry name" value="O16G_dom_2"/>
</dbReference>
<organism evidence="3 4">
    <name type="scientific">Sulfurimonas diazotrophicus</name>
    <dbReference type="NCBI Taxonomy" id="3131939"/>
    <lineage>
        <taxon>Bacteria</taxon>
        <taxon>Pseudomonadati</taxon>
        <taxon>Campylobacterota</taxon>
        <taxon>Epsilonproteobacteria</taxon>
        <taxon>Campylobacterales</taxon>
        <taxon>Sulfurimonadaceae</taxon>
        <taxon>Sulfurimonas</taxon>
    </lineage>
</organism>
<dbReference type="CDD" id="cd11333">
    <property type="entry name" value="AmyAc_SI_OligoGlu_DGase"/>
    <property type="match status" value="1"/>
</dbReference>
<dbReference type="Gene3D" id="3.20.20.80">
    <property type="entry name" value="Glycosidases"/>
    <property type="match status" value="1"/>
</dbReference>
<dbReference type="Gene3D" id="3.90.400.10">
    <property type="entry name" value="Oligo-1,6-glucosidase, Domain 2"/>
    <property type="match status" value="1"/>
</dbReference>
<dbReference type="EMBL" id="CP147920">
    <property type="protein sequence ID" value="XAU14502.1"/>
    <property type="molecule type" value="Genomic_DNA"/>
</dbReference>
<gene>
    <name evidence="3" type="ORF">WCY31_09620</name>
</gene>
<reference evidence="3 4" key="1">
    <citation type="submission" date="2024-03" db="EMBL/GenBank/DDBJ databases">
        <title>Sulfurimonas sp. HSL3-1.</title>
        <authorList>
            <person name="Wang S."/>
        </authorList>
    </citation>
    <scope>NUCLEOTIDE SEQUENCE [LARGE SCALE GENOMIC DNA]</scope>
    <source>
        <strain evidence="3 4">HSL3-1</strain>
    </source>
</reference>
<feature type="domain" description="Glycosyl hydrolase family 13 catalytic" evidence="2">
    <location>
        <begin position="13"/>
        <end position="389"/>
    </location>
</feature>
<dbReference type="SUPFAM" id="SSF51011">
    <property type="entry name" value="Glycosyl hydrolase domain"/>
    <property type="match status" value="1"/>
</dbReference>
<dbReference type="PANTHER" id="PTHR10357">
    <property type="entry name" value="ALPHA-AMYLASE FAMILY MEMBER"/>
    <property type="match status" value="1"/>
</dbReference>
<name>A0ABZ3H7Y4_9BACT</name>
<accession>A0ABZ3H7Y4</accession>
<dbReference type="InterPro" id="IPR017853">
    <property type="entry name" value="GH"/>
</dbReference>
<evidence type="ECO:0000313" key="3">
    <source>
        <dbReference type="EMBL" id="XAU14502.1"/>
    </source>
</evidence>
<dbReference type="SMART" id="SM00642">
    <property type="entry name" value="Aamy"/>
    <property type="match status" value="1"/>
</dbReference>